<feature type="transmembrane region" description="Helical" evidence="6">
    <location>
        <begin position="297"/>
        <end position="318"/>
    </location>
</feature>
<evidence type="ECO:0000313" key="9">
    <source>
        <dbReference type="Proteomes" id="UP000245647"/>
    </source>
</evidence>
<sequence>MNSTIEKPRLSFWQIWNMSFGFFGIQFGFALQNGNASRILQTFGADVEHLSLFWLAAPITGMIVQPIIGHYSDRTWTRLGRRRPYFLTGALLAALALIFMPNSAVLASLLPPIMVGAGLLMIMDASFNVAMEPFRALVADNLPESQRSVGFSVQTFLIGAGAVLGSWLPYIFSEYFGVSKTAAPGHVPDNVIYSFYAGAVVLASALLWTVVTTKEYSPEERAKFHADEEQPDEEAKGLLSIFTDFSKMPLTMKQLGLVQFFSWFALFSMWVFSTPAIAQHIYHVAPGDTSSVRFADAGNWVGILFGIYNGVSALYALMLPSIARLTSRKMAHAFSLVAGGMGLLSIYFISNPQLLIFSMIGIGLAWGSILAMPYAILSGSIPARKMGVYMGIFNFFITFPQIVNGFFGGMIVKHLFAGQAIYAIVMAGVLMILGAISVLNVKDHIKKEG</sequence>
<dbReference type="InterPro" id="IPR036259">
    <property type="entry name" value="MFS_trans_sf"/>
</dbReference>
<feature type="transmembrane region" description="Helical" evidence="6">
    <location>
        <begin position="151"/>
        <end position="172"/>
    </location>
</feature>
<feature type="transmembrane region" description="Helical" evidence="6">
    <location>
        <begin position="84"/>
        <end position="103"/>
    </location>
</feature>
<dbReference type="GO" id="GO:0022857">
    <property type="term" value="F:transmembrane transporter activity"/>
    <property type="evidence" value="ECO:0007669"/>
    <property type="project" value="InterPro"/>
</dbReference>
<evidence type="ECO:0000256" key="5">
    <source>
        <dbReference type="ARBA" id="ARBA00023136"/>
    </source>
</evidence>
<evidence type="ECO:0000313" key="8">
    <source>
        <dbReference type="EMBL" id="PWG80228.1"/>
    </source>
</evidence>
<feature type="transmembrane region" description="Helical" evidence="6">
    <location>
        <begin position="388"/>
        <end position="408"/>
    </location>
</feature>
<dbReference type="AlphaFoldDB" id="A0A2U2PFP3"/>
<keyword evidence="2" id="KW-0813">Transport</keyword>
<feature type="transmembrane region" description="Helical" evidence="6">
    <location>
        <begin position="192"/>
        <end position="211"/>
    </location>
</feature>
<keyword evidence="3 6" id="KW-0812">Transmembrane</keyword>
<dbReference type="Pfam" id="PF07690">
    <property type="entry name" value="MFS_1"/>
    <property type="match status" value="1"/>
</dbReference>
<feature type="domain" description="Major facilitator superfamily (MFS) profile" evidence="7">
    <location>
        <begin position="251"/>
        <end position="449"/>
    </location>
</feature>
<dbReference type="RefSeq" id="WP_109416345.1">
    <property type="nucleotide sequence ID" value="NZ_QEAS01000010.1"/>
</dbReference>
<evidence type="ECO:0000256" key="2">
    <source>
        <dbReference type="ARBA" id="ARBA00022448"/>
    </source>
</evidence>
<dbReference type="InterPro" id="IPR020846">
    <property type="entry name" value="MFS_dom"/>
</dbReference>
<feature type="transmembrane region" description="Helical" evidence="6">
    <location>
        <begin position="355"/>
        <end position="376"/>
    </location>
</feature>
<dbReference type="PROSITE" id="PS50850">
    <property type="entry name" value="MFS"/>
    <property type="match status" value="1"/>
</dbReference>
<evidence type="ECO:0000259" key="7">
    <source>
        <dbReference type="PROSITE" id="PS50850"/>
    </source>
</evidence>
<accession>A0A2U2PFP3</accession>
<keyword evidence="4 6" id="KW-1133">Transmembrane helix</keyword>
<feature type="transmembrane region" description="Helical" evidence="6">
    <location>
        <begin position="255"/>
        <end position="277"/>
    </location>
</feature>
<reference evidence="8 9" key="1">
    <citation type="submission" date="2018-04" db="EMBL/GenBank/DDBJ databases">
        <title>Pedobacter chongqingensis sp. nov., isolated from a rottenly hemp rope.</title>
        <authorList>
            <person name="Cai Y."/>
        </authorList>
    </citation>
    <scope>NUCLEOTIDE SEQUENCE [LARGE SCALE GENOMIC DNA]</scope>
    <source>
        <strain evidence="8 9">FJ4-8</strain>
    </source>
</reference>
<proteinExistence type="predicted"/>
<organism evidence="8 9">
    <name type="scientific">Pararcticibacter amylolyticus</name>
    <dbReference type="NCBI Taxonomy" id="2173175"/>
    <lineage>
        <taxon>Bacteria</taxon>
        <taxon>Pseudomonadati</taxon>
        <taxon>Bacteroidota</taxon>
        <taxon>Sphingobacteriia</taxon>
        <taxon>Sphingobacteriales</taxon>
        <taxon>Sphingobacteriaceae</taxon>
        <taxon>Pararcticibacter</taxon>
    </lineage>
</organism>
<keyword evidence="5 6" id="KW-0472">Membrane</keyword>
<dbReference type="OrthoDB" id="7584869at2"/>
<dbReference type="SUPFAM" id="SSF103473">
    <property type="entry name" value="MFS general substrate transporter"/>
    <property type="match status" value="1"/>
</dbReference>
<protein>
    <submittedName>
        <fullName evidence="8">MFS transporter</fullName>
    </submittedName>
</protein>
<evidence type="ECO:0000256" key="6">
    <source>
        <dbReference type="SAM" id="Phobius"/>
    </source>
</evidence>
<feature type="transmembrane region" description="Helical" evidence="6">
    <location>
        <begin position="51"/>
        <end position="72"/>
    </location>
</feature>
<dbReference type="GO" id="GO:0016020">
    <property type="term" value="C:membrane"/>
    <property type="evidence" value="ECO:0007669"/>
    <property type="project" value="UniProtKB-SubCell"/>
</dbReference>
<evidence type="ECO:0000256" key="4">
    <source>
        <dbReference type="ARBA" id="ARBA00022989"/>
    </source>
</evidence>
<dbReference type="Gene3D" id="1.20.1250.20">
    <property type="entry name" value="MFS general substrate transporter like domains"/>
    <property type="match status" value="1"/>
</dbReference>
<comment type="caution">
    <text evidence="8">The sequence shown here is derived from an EMBL/GenBank/DDBJ whole genome shotgun (WGS) entry which is preliminary data.</text>
</comment>
<feature type="transmembrane region" description="Helical" evidence="6">
    <location>
        <begin position="109"/>
        <end position="130"/>
    </location>
</feature>
<dbReference type="InterPro" id="IPR011701">
    <property type="entry name" value="MFS"/>
</dbReference>
<dbReference type="Proteomes" id="UP000245647">
    <property type="component" value="Unassembled WGS sequence"/>
</dbReference>
<feature type="transmembrane region" description="Helical" evidence="6">
    <location>
        <begin position="12"/>
        <end position="31"/>
    </location>
</feature>
<dbReference type="PANTHER" id="PTHR19432">
    <property type="entry name" value="SUGAR TRANSPORTER"/>
    <property type="match status" value="1"/>
</dbReference>
<feature type="transmembrane region" description="Helical" evidence="6">
    <location>
        <begin position="420"/>
        <end position="441"/>
    </location>
</feature>
<dbReference type="EMBL" id="QEAS01000010">
    <property type="protein sequence ID" value="PWG80228.1"/>
    <property type="molecule type" value="Genomic_DNA"/>
</dbReference>
<evidence type="ECO:0000256" key="3">
    <source>
        <dbReference type="ARBA" id="ARBA00022692"/>
    </source>
</evidence>
<keyword evidence="9" id="KW-1185">Reference proteome</keyword>
<name>A0A2U2PFP3_9SPHI</name>
<dbReference type="PANTHER" id="PTHR19432:SF35">
    <property type="entry name" value="SOLUTE CARRIER FAMILY 45 MEMBER 3 ISOFORM X1"/>
    <property type="match status" value="1"/>
</dbReference>
<evidence type="ECO:0000256" key="1">
    <source>
        <dbReference type="ARBA" id="ARBA00004141"/>
    </source>
</evidence>
<gene>
    <name evidence="8" type="ORF">DDR33_13630</name>
</gene>
<feature type="transmembrane region" description="Helical" evidence="6">
    <location>
        <begin position="330"/>
        <end position="349"/>
    </location>
</feature>
<comment type="subcellular location">
    <subcellularLocation>
        <location evidence="1">Membrane</location>
        <topology evidence="1">Multi-pass membrane protein</topology>
    </subcellularLocation>
</comment>